<accession>A0A9D3RUS3</accession>
<name>A0A9D3RUS3_ANGAN</name>
<evidence type="ECO:0000256" key="1">
    <source>
        <dbReference type="SAM" id="SignalP"/>
    </source>
</evidence>
<reference evidence="3" key="1">
    <citation type="submission" date="2021-01" db="EMBL/GenBank/DDBJ databases">
        <title>A chromosome-scale assembly of European eel, Anguilla anguilla.</title>
        <authorList>
            <person name="Henkel C."/>
            <person name="Jong-Raadsen S.A."/>
            <person name="Dufour S."/>
            <person name="Weltzien F.-A."/>
            <person name="Palstra A.P."/>
            <person name="Pelster B."/>
            <person name="Spaink H.P."/>
            <person name="Van Den Thillart G.E."/>
            <person name="Jansen H."/>
            <person name="Zahm M."/>
            <person name="Klopp C."/>
            <person name="Cedric C."/>
            <person name="Louis A."/>
            <person name="Berthelot C."/>
            <person name="Parey E."/>
            <person name="Roest Crollius H."/>
            <person name="Montfort J."/>
            <person name="Robinson-Rechavi M."/>
            <person name="Bucao C."/>
            <person name="Bouchez O."/>
            <person name="Gislard M."/>
            <person name="Lluch J."/>
            <person name="Milhes M."/>
            <person name="Lampietro C."/>
            <person name="Lopez Roques C."/>
            <person name="Donnadieu C."/>
            <person name="Braasch I."/>
            <person name="Desvignes T."/>
            <person name="Postlethwait J."/>
            <person name="Bobe J."/>
            <person name="Guiguen Y."/>
            <person name="Dirks R."/>
        </authorList>
    </citation>
    <scope>NUCLEOTIDE SEQUENCE</scope>
    <source>
        <strain evidence="3">Tag_6206</strain>
        <tissue evidence="3">Liver</tissue>
    </source>
</reference>
<dbReference type="Gene3D" id="2.60.40.10">
    <property type="entry name" value="Immunoglobulins"/>
    <property type="match status" value="1"/>
</dbReference>
<feature type="non-terminal residue" evidence="3">
    <location>
        <position position="109"/>
    </location>
</feature>
<dbReference type="InterPro" id="IPR036179">
    <property type="entry name" value="Ig-like_dom_sf"/>
</dbReference>
<keyword evidence="1" id="KW-0732">Signal</keyword>
<dbReference type="EMBL" id="JAFIRN010000008">
    <property type="protein sequence ID" value="KAG5843868.1"/>
    <property type="molecule type" value="Genomic_DNA"/>
</dbReference>
<dbReference type="InterPro" id="IPR007110">
    <property type="entry name" value="Ig-like_dom"/>
</dbReference>
<feature type="chain" id="PRO_5039094290" description="Ig-like domain-containing protein" evidence="1">
    <location>
        <begin position="24"/>
        <end position="109"/>
    </location>
</feature>
<dbReference type="PROSITE" id="PS50835">
    <property type="entry name" value="IG_LIKE"/>
    <property type="match status" value="1"/>
</dbReference>
<dbReference type="AlphaFoldDB" id="A0A9D3RUS3"/>
<gene>
    <name evidence="3" type="ORF">ANANG_G00155450</name>
</gene>
<dbReference type="Proteomes" id="UP001044222">
    <property type="component" value="Chromosome 8"/>
</dbReference>
<evidence type="ECO:0000313" key="3">
    <source>
        <dbReference type="EMBL" id="KAG5843868.1"/>
    </source>
</evidence>
<dbReference type="InterPro" id="IPR013783">
    <property type="entry name" value="Ig-like_fold"/>
</dbReference>
<dbReference type="Pfam" id="PF13927">
    <property type="entry name" value="Ig_3"/>
    <property type="match status" value="1"/>
</dbReference>
<sequence>MVSLYNLCNFYLILALIITCTDAANIIAARGSSVCLPCASDLYSNSTVTVTWRKNGRPGILCQYRVLNGTAADTILCGHYINRTTQPPTLCISGVKTRDAGHYNCSVTR</sequence>
<proteinExistence type="predicted"/>
<keyword evidence="4" id="KW-1185">Reference proteome</keyword>
<evidence type="ECO:0000259" key="2">
    <source>
        <dbReference type="PROSITE" id="PS50835"/>
    </source>
</evidence>
<organism evidence="3 4">
    <name type="scientific">Anguilla anguilla</name>
    <name type="common">European freshwater eel</name>
    <name type="synonym">Muraena anguilla</name>
    <dbReference type="NCBI Taxonomy" id="7936"/>
    <lineage>
        <taxon>Eukaryota</taxon>
        <taxon>Metazoa</taxon>
        <taxon>Chordata</taxon>
        <taxon>Craniata</taxon>
        <taxon>Vertebrata</taxon>
        <taxon>Euteleostomi</taxon>
        <taxon>Actinopterygii</taxon>
        <taxon>Neopterygii</taxon>
        <taxon>Teleostei</taxon>
        <taxon>Anguilliformes</taxon>
        <taxon>Anguillidae</taxon>
        <taxon>Anguilla</taxon>
    </lineage>
</organism>
<feature type="signal peptide" evidence="1">
    <location>
        <begin position="1"/>
        <end position="23"/>
    </location>
</feature>
<comment type="caution">
    <text evidence="3">The sequence shown here is derived from an EMBL/GenBank/DDBJ whole genome shotgun (WGS) entry which is preliminary data.</text>
</comment>
<dbReference type="SUPFAM" id="SSF48726">
    <property type="entry name" value="Immunoglobulin"/>
    <property type="match status" value="1"/>
</dbReference>
<evidence type="ECO:0000313" key="4">
    <source>
        <dbReference type="Proteomes" id="UP001044222"/>
    </source>
</evidence>
<feature type="domain" description="Ig-like" evidence="2">
    <location>
        <begin position="31"/>
        <end position="109"/>
    </location>
</feature>
<protein>
    <recommendedName>
        <fullName evidence="2">Ig-like domain-containing protein</fullName>
    </recommendedName>
</protein>